<dbReference type="EMBL" id="CP002600">
    <property type="protein sequence ID" value="AEA65116.1"/>
    <property type="molecule type" value="Genomic_DNA"/>
</dbReference>
<dbReference type="KEGG" id="bgd:bgla_2g26980"/>
<protein>
    <submittedName>
        <fullName evidence="1">Uncharacterized protein</fullName>
    </submittedName>
</protein>
<evidence type="ECO:0000313" key="2">
    <source>
        <dbReference type="Proteomes" id="UP000008316"/>
    </source>
</evidence>
<keyword evidence="2" id="KW-1185">Reference proteome</keyword>
<dbReference type="Proteomes" id="UP000008316">
    <property type="component" value="Chromosome 2"/>
</dbReference>
<gene>
    <name evidence="1" type="ordered locus">bgla_2g26980</name>
</gene>
<name>F2LPH3_BURGS</name>
<proteinExistence type="predicted"/>
<reference evidence="1 2" key="1">
    <citation type="journal article" date="2011" name="J. Bacteriol.">
        <title>Complete genome sequence of Burkholderia gladioli BSR3.</title>
        <authorList>
            <person name="Seo Y.S."/>
            <person name="Lim J."/>
            <person name="Choi B.S."/>
            <person name="Kim H."/>
            <person name="Goo E."/>
            <person name="Lee B."/>
            <person name="Lim J.S."/>
            <person name="Choi I.Y."/>
            <person name="Moon J.S."/>
            <person name="Kim J."/>
            <person name="Hwang I."/>
        </authorList>
    </citation>
    <scope>NUCLEOTIDE SEQUENCE [LARGE SCALE GENOMIC DNA]</scope>
    <source>
        <strain evidence="1 2">BSR3</strain>
    </source>
</reference>
<evidence type="ECO:0000313" key="1">
    <source>
        <dbReference type="EMBL" id="AEA65116.1"/>
    </source>
</evidence>
<dbReference type="HOGENOM" id="CLU_072780_0_0_4"/>
<dbReference type="AlphaFoldDB" id="F2LPH3"/>
<dbReference type="RefSeq" id="WP_013691442.1">
    <property type="nucleotide sequence ID" value="NC_015376.1"/>
</dbReference>
<organism evidence="1 2">
    <name type="scientific">Burkholderia gladioli (strain BSR3)</name>
    <dbReference type="NCBI Taxonomy" id="999541"/>
    <lineage>
        <taxon>Bacteria</taxon>
        <taxon>Pseudomonadati</taxon>
        <taxon>Pseudomonadota</taxon>
        <taxon>Betaproteobacteria</taxon>
        <taxon>Burkholderiales</taxon>
        <taxon>Burkholderiaceae</taxon>
        <taxon>Burkholderia</taxon>
    </lineage>
</organism>
<accession>F2LPH3</accession>
<dbReference type="eggNOG" id="ENOG502ZAZK">
    <property type="taxonomic scope" value="Bacteria"/>
</dbReference>
<sequence length="240" mass="26339">MNPIAKSIIDAHGGLAQWRKFHTIRADLVQGGALWGLKGQSGVLDRTGVTVATDRQWASHAPFGALAARSEFTGESIALLDDAEHVVVEAHGAPRASFDGHTLETPWSPLQLAFFAGCAMWTYLNTPFLLAWEGVECEDAGDWQEHGETWRKIELHYPSSLEVFSQAQAIYVGPDKLVRRLDYDVEIAGNTPGAHYVSDYATVSGIRIPTRRRIYPRLPDGGSLAEPLVVSIDLSNITLF</sequence>
<dbReference type="STRING" id="999541.bgla_2g26980"/>